<dbReference type="InterPro" id="IPR027417">
    <property type="entry name" value="P-loop_NTPase"/>
</dbReference>
<dbReference type="GO" id="GO:0005524">
    <property type="term" value="F:ATP binding"/>
    <property type="evidence" value="ECO:0007669"/>
    <property type="project" value="UniProtKB-KW"/>
</dbReference>
<dbReference type="PROSITE" id="PS00211">
    <property type="entry name" value="ABC_TRANSPORTER_1"/>
    <property type="match status" value="1"/>
</dbReference>
<dbReference type="Gene3D" id="3.40.50.300">
    <property type="entry name" value="P-loop containing nucleotide triphosphate hydrolases"/>
    <property type="match status" value="2"/>
</dbReference>
<dbReference type="Proteomes" id="UP001230220">
    <property type="component" value="Unassembled WGS sequence"/>
</dbReference>
<dbReference type="InterPro" id="IPR017871">
    <property type="entry name" value="ABC_transporter-like_CS"/>
</dbReference>
<dbReference type="PROSITE" id="PS50893">
    <property type="entry name" value="ABC_TRANSPORTER_2"/>
    <property type="match status" value="2"/>
</dbReference>
<evidence type="ECO:0000313" key="7">
    <source>
        <dbReference type="Proteomes" id="UP001230220"/>
    </source>
</evidence>
<accession>A0ABU0E1Q4</accession>
<gene>
    <name evidence="6" type="ORF">J2S15_001480</name>
</gene>
<sequence length="504" mass="56505">MIEMKNICKSFGSNLVLDDVDLNVESGKILALLGENGAGKSTLMNILGGVLSSDQGKIVLDGQEVQFHTPSQSLHKGIAFIHQELNLINDLPVYENMFLSNEIKKNRFSLDMNKMIQETQEIFDKLQIDLDPKAMVSSLDASYKQFVEIARALMMNANYIIMDEPTTSLTGPEIERVFGIMRKLKKQDVGIIFISHKLEEVMEICDNYTVLRNGKMVACGETKSTNPHELAKHMVGHEVRSDVLHREVDDNNKVVLKVEKLSNDKDFEDISFEVKEKEVLGITGLLGDGRSELFLTLFGDTPNYTGKVYLNDKEIKIKNIHSALHNDIAYVPKNRKENAIISDMNILENGTLVSLGRYANKLGMIKKEKQCEEFEKEKQALNIKMGKNSDLITSLSGGNQQKVVLSKWLLSRPKVLILDNPTQGVDVGSKEEIYDIIHELAEQGVAIILLSNEAQEIIRTCNRTLVMFHGKIQGELRGADMNDHKIMTLATGSKLENANNEVSQ</sequence>
<dbReference type="CDD" id="cd03215">
    <property type="entry name" value="ABC_Carb_Monos_II"/>
    <property type="match status" value="1"/>
</dbReference>
<evidence type="ECO:0000256" key="2">
    <source>
        <dbReference type="ARBA" id="ARBA00022737"/>
    </source>
</evidence>
<keyword evidence="7" id="KW-1185">Reference proteome</keyword>
<name>A0ABU0E1Q4_9FIRM</name>
<protein>
    <submittedName>
        <fullName evidence="6">Ribose transport system ATP-binding protein</fullName>
    </submittedName>
</protein>
<dbReference type="CDD" id="cd03216">
    <property type="entry name" value="ABC_Carb_Monos_I"/>
    <property type="match status" value="1"/>
</dbReference>
<proteinExistence type="predicted"/>
<feature type="domain" description="ABC transporter" evidence="5">
    <location>
        <begin position="2"/>
        <end position="238"/>
    </location>
</feature>
<dbReference type="InterPro" id="IPR003593">
    <property type="entry name" value="AAA+_ATPase"/>
</dbReference>
<dbReference type="SMART" id="SM00382">
    <property type="entry name" value="AAA"/>
    <property type="match status" value="2"/>
</dbReference>
<dbReference type="PANTHER" id="PTHR43790:SF9">
    <property type="entry name" value="GALACTOFURANOSE TRANSPORTER ATP-BINDING PROTEIN YTFR"/>
    <property type="match status" value="1"/>
</dbReference>
<comment type="caution">
    <text evidence="6">The sequence shown here is derived from an EMBL/GenBank/DDBJ whole genome shotgun (WGS) entry which is preliminary data.</text>
</comment>
<evidence type="ECO:0000256" key="3">
    <source>
        <dbReference type="ARBA" id="ARBA00022741"/>
    </source>
</evidence>
<feature type="domain" description="ABC transporter" evidence="5">
    <location>
        <begin position="239"/>
        <end position="494"/>
    </location>
</feature>
<organism evidence="6 7">
    <name type="scientific">Breznakia pachnodae</name>
    <dbReference type="NCBI Taxonomy" id="265178"/>
    <lineage>
        <taxon>Bacteria</taxon>
        <taxon>Bacillati</taxon>
        <taxon>Bacillota</taxon>
        <taxon>Erysipelotrichia</taxon>
        <taxon>Erysipelotrichales</taxon>
        <taxon>Erysipelotrichaceae</taxon>
        <taxon>Breznakia</taxon>
    </lineage>
</organism>
<keyword evidence="4 6" id="KW-0067">ATP-binding</keyword>
<keyword evidence="3" id="KW-0547">Nucleotide-binding</keyword>
<evidence type="ECO:0000259" key="5">
    <source>
        <dbReference type="PROSITE" id="PS50893"/>
    </source>
</evidence>
<dbReference type="InterPro" id="IPR050107">
    <property type="entry name" value="ABC_carbohydrate_import_ATPase"/>
</dbReference>
<dbReference type="SUPFAM" id="SSF52540">
    <property type="entry name" value="P-loop containing nucleoside triphosphate hydrolases"/>
    <property type="match status" value="2"/>
</dbReference>
<dbReference type="Pfam" id="PF00005">
    <property type="entry name" value="ABC_tran"/>
    <property type="match status" value="2"/>
</dbReference>
<dbReference type="EMBL" id="JAUSUR010000002">
    <property type="protein sequence ID" value="MDQ0360735.1"/>
    <property type="molecule type" value="Genomic_DNA"/>
</dbReference>
<keyword evidence="2" id="KW-0677">Repeat</keyword>
<evidence type="ECO:0000256" key="1">
    <source>
        <dbReference type="ARBA" id="ARBA00022448"/>
    </source>
</evidence>
<reference evidence="6 7" key="1">
    <citation type="submission" date="2023-07" db="EMBL/GenBank/DDBJ databases">
        <title>Genomic Encyclopedia of Type Strains, Phase IV (KMG-IV): sequencing the most valuable type-strain genomes for metagenomic binning, comparative biology and taxonomic classification.</title>
        <authorList>
            <person name="Goeker M."/>
        </authorList>
    </citation>
    <scope>NUCLEOTIDE SEQUENCE [LARGE SCALE GENOMIC DNA]</scope>
    <source>
        <strain evidence="6 7">DSM 16784</strain>
    </source>
</reference>
<dbReference type="PANTHER" id="PTHR43790">
    <property type="entry name" value="CARBOHYDRATE TRANSPORT ATP-BINDING PROTEIN MG119-RELATED"/>
    <property type="match status" value="1"/>
</dbReference>
<evidence type="ECO:0000313" key="6">
    <source>
        <dbReference type="EMBL" id="MDQ0360735.1"/>
    </source>
</evidence>
<dbReference type="RefSeq" id="WP_307406859.1">
    <property type="nucleotide sequence ID" value="NZ_JAUSUR010000002.1"/>
</dbReference>
<keyword evidence="1" id="KW-0813">Transport</keyword>
<evidence type="ECO:0000256" key="4">
    <source>
        <dbReference type="ARBA" id="ARBA00022840"/>
    </source>
</evidence>
<dbReference type="InterPro" id="IPR003439">
    <property type="entry name" value="ABC_transporter-like_ATP-bd"/>
</dbReference>